<feature type="region of interest" description="Disordered" evidence="1">
    <location>
        <begin position="1"/>
        <end position="53"/>
    </location>
</feature>
<feature type="compositionally biased region" description="Low complexity" evidence="1">
    <location>
        <begin position="17"/>
        <end position="29"/>
    </location>
</feature>
<protein>
    <submittedName>
        <fullName evidence="2">Uncharacterized protein</fullName>
    </submittedName>
</protein>
<proteinExistence type="predicted"/>
<organism evidence="2 3">
    <name type="scientific">Halobellus rubicundus</name>
    <dbReference type="NCBI Taxonomy" id="2996466"/>
    <lineage>
        <taxon>Archaea</taxon>
        <taxon>Methanobacteriati</taxon>
        <taxon>Methanobacteriota</taxon>
        <taxon>Stenosarchaea group</taxon>
        <taxon>Halobacteria</taxon>
        <taxon>Halobacteriales</taxon>
        <taxon>Haloferacaceae</taxon>
        <taxon>Halobellus</taxon>
    </lineage>
</organism>
<dbReference type="Proteomes" id="UP001570511">
    <property type="component" value="Unassembled WGS sequence"/>
</dbReference>
<gene>
    <name evidence="2" type="ORF">OS889_03850</name>
</gene>
<evidence type="ECO:0000256" key="1">
    <source>
        <dbReference type="SAM" id="MobiDB-lite"/>
    </source>
</evidence>
<dbReference type="EMBL" id="JBGNYA010000001">
    <property type="protein sequence ID" value="MFA1610137.1"/>
    <property type="molecule type" value="Genomic_DNA"/>
</dbReference>
<comment type="caution">
    <text evidence="2">The sequence shown here is derived from an EMBL/GenBank/DDBJ whole genome shotgun (WGS) entry which is preliminary data.</text>
</comment>
<evidence type="ECO:0000313" key="3">
    <source>
        <dbReference type="Proteomes" id="UP001570511"/>
    </source>
</evidence>
<dbReference type="AlphaFoldDB" id="A0ABD5MA14"/>
<evidence type="ECO:0000313" key="2">
    <source>
        <dbReference type="EMBL" id="MFA1610137.1"/>
    </source>
</evidence>
<keyword evidence="3" id="KW-1185">Reference proteome</keyword>
<reference evidence="2 3" key="1">
    <citation type="submission" date="2024-08" db="EMBL/GenBank/DDBJ databases">
        <title>Halobellus sp. MBLA0158 whole genome sequence.</title>
        <authorList>
            <person name="Hwang C.Y."/>
            <person name="Cho E.-S."/>
            <person name="Seo M.-J."/>
        </authorList>
    </citation>
    <scope>NUCLEOTIDE SEQUENCE [LARGE SCALE GENOMIC DNA]</scope>
    <source>
        <strain evidence="2 3">MBLA0158</strain>
    </source>
</reference>
<name>A0ABD5MA14_9EURY</name>
<feature type="compositionally biased region" description="Acidic residues" evidence="1">
    <location>
        <begin position="30"/>
        <end position="43"/>
    </location>
</feature>
<sequence>MSHHEDTSESDTDETNDGPSGSSGTTTGVDDGETAPQTDEDSDLPIVRREDVPDNAAVLDCGAIVGTEGTIGRVPQEEL</sequence>
<dbReference type="RefSeq" id="WP_372387455.1">
    <property type="nucleotide sequence ID" value="NZ_JBGNYA010000001.1"/>
</dbReference>
<accession>A0ABD5MA14</accession>